<name>A0A0G0Q8Q5_9BACT</name>
<keyword evidence="1" id="KW-0472">Membrane</keyword>
<dbReference type="Proteomes" id="UP000034325">
    <property type="component" value="Unassembled WGS sequence"/>
</dbReference>
<evidence type="ECO:0000313" key="3">
    <source>
        <dbReference type="Proteomes" id="UP000034325"/>
    </source>
</evidence>
<reference evidence="2 3" key="1">
    <citation type="journal article" date="2015" name="Nature">
        <title>rRNA introns, odd ribosomes, and small enigmatic genomes across a large radiation of phyla.</title>
        <authorList>
            <person name="Brown C.T."/>
            <person name="Hug L.A."/>
            <person name="Thomas B.C."/>
            <person name="Sharon I."/>
            <person name="Castelle C.J."/>
            <person name="Singh A."/>
            <person name="Wilkins M.J."/>
            <person name="Williams K.H."/>
            <person name="Banfield J.F."/>
        </authorList>
    </citation>
    <scope>NUCLEOTIDE SEQUENCE [LARGE SCALE GENOMIC DNA]</scope>
</reference>
<evidence type="ECO:0000313" key="2">
    <source>
        <dbReference type="EMBL" id="KKQ98081.1"/>
    </source>
</evidence>
<feature type="transmembrane region" description="Helical" evidence="1">
    <location>
        <begin position="6"/>
        <end position="27"/>
    </location>
</feature>
<accession>A0A0G0Q8Q5</accession>
<sequence>MKKLLIFEVSVICLFIFSSLFVTVFLVRNRLDTQYFGERFVKIEKPFRFSFTPNHDNINILIIPLKNPGLINKSEFNLRIFSEDNIIREINFSGYNVGDPSDVKFQFEPITNTKNEDLDIEISSDDYQNPILINTDNNRPSFRAYYRSINKKEIIDEWANAWGKRFINNFAFFVTWFLLLTITVRIAWSEKK</sequence>
<keyword evidence="1" id="KW-0812">Transmembrane</keyword>
<protein>
    <submittedName>
        <fullName evidence="2">Uncharacterized protein</fullName>
    </submittedName>
</protein>
<proteinExistence type="predicted"/>
<organism evidence="2 3">
    <name type="scientific">Candidatus Woesebacteria bacterium GW2011_GWA1_39_12</name>
    <dbReference type="NCBI Taxonomy" id="1618549"/>
    <lineage>
        <taxon>Bacteria</taxon>
        <taxon>Candidatus Woeseibacteriota</taxon>
    </lineage>
</organism>
<keyword evidence="1" id="KW-1133">Transmembrane helix</keyword>
<feature type="transmembrane region" description="Helical" evidence="1">
    <location>
        <begin position="170"/>
        <end position="188"/>
    </location>
</feature>
<dbReference type="AlphaFoldDB" id="A0A0G0Q8Q5"/>
<comment type="caution">
    <text evidence="2">The sequence shown here is derived from an EMBL/GenBank/DDBJ whole genome shotgun (WGS) entry which is preliminary data.</text>
</comment>
<evidence type="ECO:0000256" key="1">
    <source>
        <dbReference type="SAM" id="Phobius"/>
    </source>
</evidence>
<gene>
    <name evidence="2" type="ORF">UT23_C0005G0004</name>
</gene>
<dbReference type="EMBL" id="LBWA01000005">
    <property type="protein sequence ID" value="KKQ98081.1"/>
    <property type="molecule type" value="Genomic_DNA"/>
</dbReference>